<sequence length="81" mass="9165">MNIIQFQSYQLAVFQVEGGLHITIIPQIATTAEYVTNDSILKEKLVSLFKDCRDALPLHRSIREVASAFDQNQTIFIAIVK</sequence>
<accession>A0A1G5K1K8</accession>
<dbReference type="Proteomes" id="UP000199354">
    <property type="component" value="Unassembled WGS sequence"/>
</dbReference>
<proteinExistence type="predicted"/>
<dbReference type="EMBL" id="FMVF01000019">
    <property type="protein sequence ID" value="SCY94344.1"/>
    <property type="molecule type" value="Genomic_DNA"/>
</dbReference>
<dbReference type="AlphaFoldDB" id="A0A1G5K1K8"/>
<dbReference type="STRING" id="490189.SAMN02927903_03021"/>
<dbReference type="RefSeq" id="WP_091146160.1">
    <property type="nucleotide sequence ID" value="NZ_FMVF01000019.1"/>
</dbReference>
<name>A0A1G5K1K8_9FLAO</name>
<protein>
    <submittedName>
        <fullName evidence="1">Uncharacterized protein</fullName>
    </submittedName>
</protein>
<keyword evidence="2" id="KW-1185">Reference proteome</keyword>
<evidence type="ECO:0000313" key="1">
    <source>
        <dbReference type="EMBL" id="SCY94344.1"/>
    </source>
</evidence>
<gene>
    <name evidence="1" type="ORF">SAMN02927903_03021</name>
</gene>
<evidence type="ECO:0000313" key="2">
    <source>
        <dbReference type="Proteomes" id="UP000199354"/>
    </source>
</evidence>
<reference evidence="1 2" key="1">
    <citation type="submission" date="2016-10" db="EMBL/GenBank/DDBJ databases">
        <authorList>
            <person name="de Groot N.N."/>
        </authorList>
    </citation>
    <scope>NUCLEOTIDE SEQUENCE [LARGE SCALE GENOMIC DNA]</scope>
    <source>
        <strain evidence="1 2">CGMCC 1.7031</strain>
    </source>
</reference>
<organism evidence="1 2">
    <name type="scientific">Flavobacterium caeni</name>
    <dbReference type="NCBI Taxonomy" id="490189"/>
    <lineage>
        <taxon>Bacteria</taxon>
        <taxon>Pseudomonadati</taxon>
        <taxon>Bacteroidota</taxon>
        <taxon>Flavobacteriia</taxon>
        <taxon>Flavobacteriales</taxon>
        <taxon>Flavobacteriaceae</taxon>
        <taxon>Flavobacterium</taxon>
    </lineage>
</organism>